<feature type="domain" description="FAD/NAD(P)-binding" evidence="5">
    <location>
        <begin position="17"/>
        <end position="294"/>
    </location>
</feature>
<comment type="caution">
    <text evidence="6">The sequence shown here is derived from an EMBL/GenBank/DDBJ whole genome shotgun (WGS) entry which is preliminary data.</text>
</comment>
<evidence type="ECO:0000256" key="4">
    <source>
        <dbReference type="ARBA" id="ARBA00023002"/>
    </source>
</evidence>
<dbReference type="InterPro" id="IPR036188">
    <property type="entry name" value="FAD/NAD-bd_sf"/>
</dbReference>
<dbReference type="Proteomes" id="UP000537326">
    <property type="component" value="Unassembled WGS sequence"/>
</dbReference>
<dbReference type="InterPro" id="IPR023753">
    <property type="entry name" value="FAD/NAD-binding_dom"/>
</dbReference>
<evidence type="ECO:0000256" key="2">
    <source>
        <dbReference type="ARBA" id="ARBA00022630"/>
    </source>
</evidence>
<dbReference type="GO" id="GO:0050660">
    <property type="term" value="F:flavin adenine dinucleotide binding"/>
    <property type="evidence" value="ECO:0007669"/>
    <property type="project" value="TreeGrafter"/>
</dbReference>
<dbReference type="PRINTS" id="PR00368">
    <property type="entry name" value="FADPNR"/>
</dbReference>
<protein>
    <submittedName>
        <fullName evidence="6">NADH dehydrogenase FAD-containing subunit</fullName>
    </submittedName>
</protein>
<sequence>MTRVLVAGLGDTGVLCAGALASRAMRRRGLAVTGVSPTTGLVSGQELGLRLARPDSWSRDYRIPYRSFRLLDRVDVVHGRLTSADLVARTVSVVGADGVARELGYDVLVVATGVANGFWRSDAVRDDAAVATDLADRHARLAAAGSVAVVGGGAAAVGAAYNLAVRWPDKQVDLYFPGERGLPQHHGRTWAGVRRRLEAAGVVLHPGHRAVLPGSDEPCPGPVTWSTGQAPAQADLVLWAVGRVRPHTGWLPVSVLDEHGFVRTGSDLRVPGVEGVFAIGDVAATDPLRSTARNFQHTVLAANVAAYLEGRPLREISLPGRRWGSVLGPQRTGLEVFNPSGRPFRIPRVVVDRALQPWVVKRGIYGGVRR</sequence>
<dbReference type="Pfam" id="PF07992">
    <property type="entry name" value="Pyr_redox_2"/>
    <property type="match status" value="1"/>
</dbReference>
<organism evidence="6 7">
    <name type="scientific">Nocardioides marinus</name>
    <dbReference type="NCBI Taxonomy" id="374514"/>
    <lineage>
        <taxon>Bacteria</taxon>
        <taxon>Bacillati</taxon>
        <taxon>Actinomycetota</taxon>
        <taxon>Actinomycetes</taxon>
        <taxon>Propionibacteriales</taxon>
        <taxon>Nocardioidaceae</taxon>
        <taxon>Nocardioides</taxon>
    </lineage>
</organism>
<dbReference type="RefSeq" id="WP_343045527.1">
    <property type="nucleotide sequence ID" value="NZ_BAAAPP010000012.1"/>
</dbReference>
<dbReference type="PANTHER" id="PTHR43735:SF3">
    <property type="entry name" value="FERROPTOSIS SUPPRESSOR PROTEIN 1"/>
    <property type="match status" value="1"/>
</dbReference>
<keyword evidence="7" id="KW-1185">Reference proteome</keyword>
<evidence type="ECO:0000256" key="1">
    <source>
        <dbReference type="ARBA" id="ARBA00006442"/>
    </source>
</evidence>
<dbReference type="EMBL" id="JACBZI010000001">
    <property type="protein sequence ID" value="NYI09523.1"/>
    <property type="molecule type" value="Genomic_DNA"/>
</dbReference>
<name>A0A7Y9YC88_9ACTN</name>
<evidence type="ECO:0000259" key="5">
    <source>
        <dbReference type="Pfam" id="PF07992"/>
    </source>
</evidence>
<proteinExistence type="inferred from homology"/>
<evidence type="ECO:0000313" key="7">
    <source>
        <dbReference type="Proteomes" id="UP000537326"/>
    </source>
</evidence>
<dbReference type="Gene3D" id="3.50.50.100">
    <property type="match status" value="1"/>
</dbReference>
<evidence type="ECO:0000313" key="6">
    <source>
        <dbReference type="EMBL" id="NYI09523.1"/>
    </source>
</evidence>
<dbReference type="SUPFAM" id="SSF51905">
    <property type="entry name" value="FAD/NAD(P)-binding domain"/>
    <property type="match status" value="2"/>
</dbReference>
<dbReference type="AlphaFoldDB" id="A0A7Y9YC88"/>
<keyword evidence="4" id="KW-0560">Oxidoreductase</keyword>
<dbReference type="PANTHER" id="PTHR43735">
    <property type="entry name" value="APOPTOSIS-INDUCING FACTOR 1"/>
    <property type="match status" value="1"/>
</dbReference>
<comment type="similarity">
    <text evidence="1">Belongs to the FAD-dependent oxidoreductase family.</text>
</comment>
<keyword evidence="3" id="KW-0274">FAD</keyword>
<reference evidence="6 7" key="1">
    <citation type="submission" date="2020-07" db="EMBL/GenBank/DDBJ databases">
        <title>Sequencing the genomes of 1000 actinobacteria strains.</title>
        <authorList>
            <person name="Klenk H.-P."/>
        </authorList>
    </citation>
    <scope>NUCLEOTIDE SEQUENCE [LARGE SCALE GENOMIC DNA]</scope>
    <source>
        <strain evidence="6 7">DSM 18248</strain>
    </source>
</reference>
<keyword evidence="2" id="KW-0285">Flavoprotein</keyword>
<evidence type="ECO:0000256" key="3">
    <source>
        <dbReference type="ARBA" id="ARBA00022827"/>
    </source>
</evidence>
<gene>
    <name evidence="6" type="ORF">BKA05_001038</name>
</gene>
<dbReference type="GO" id="GO:0004174">
    <property type="term" value="F:electron-transferring-flavoprotein dehydrogenase activity"/>
    <property type="evidence" value="ECO:0007669"/>
    <property type="project" value="TreeGrafter"/>
</dbReference>
<dbReference type="GO" id="GO:0005737">
    <property type="term" value="C:cytoplasm"/>
    <property type="evidence" value="ECO:0007669"/>
    <property type="project" value="TreeGrafter"/>
</dbReference>
<accession>A0A7Y9YC88</accession>